<protein>
    <submittedName>
        <fullName evidence="2">WG repeat protein</fullName>
    </submittedName>
</protein>
<sequence length="497" mass="57312">MIRVVLIIKILLALLLLAEKSEAATLFSNSTRQWERTWEMKPGIFRVLQDGKIGIVNKEGDILVPIQYDQVYDLDREGYVRVLQNLKIGLYHLDKGMILPAEYDQIWPFENGVAKVLKNRKVGFVKSDGSTLIPTEYNHIWPAEDGFYKVLKDGRMGLIDLEGRMVVYPGYQQIWSFEEGYARVLKDGKMGFINRQGFEIIAPVYQQVWNFENGKARALSGTEVHYIDTLGRLLDKEVETIQLPVRESIQEEPAPRVRIGRDHVEVHRETHSKEIRVHKGTYTKRRNYFDGNLAGINLGINGYLNSNFKEQMPDGYEFMELNHSRSIEFSIYPFQRSTPLFSSNIGLVSALGLEYNNYRFSFKSLSEVPDHSIDWFPVLSETATIRKSKLTTLFLNVPLVMEFQVPDGSGNNLYFGAGVVGGMRLRSHTRTDSRDDGRKRKHKVRDDFDLRTFRYSYIARAGYDNFGIYATYSPMSMFKDNRGPELYPYTVGFSLNF</sequence>
<dbReference type="Pfam" id="PF14903">
    <property type="entry name" value="WG_beta_rep"/>
    <property type="match status" value="5"/>
</dbReference>
<dbReference type="PANTHER" id="PTHR37841">
    <property type="entry name" value="GLR2918 PROTEIN"/>
    <property type="match status" value="1"/>
</dbReference>
<evidence type="ECO:0000313" key="2">
    <source>
        <dbReference type="EMBL" id="TCO08366.1"/>
    </source>
</evidence>
<dbReference type="InterPro" id="IPR032774">
    <property type="entry name" value="WG_beta_rep"/>
</dbReference>
<proteinExistence type="predicted"/>
<evidence type="ECO:0000313" key="3">
    <source>
        <dbReference type="Proteomes" id="UP000295221"/>
    </source>
</evidence>
<feature type="domain" description="Outer membrane protein beta-barrel" evidence="1">
    <location>
        <begin position="295"/>
        <end position="472"/>
    </location>
</feature>
<reference evidence="2 3" key="1">
    <citation type="submission" date="2019-03" db="EMBL/GenBank/DDBJ databases">
        <title>Genomic Encyclopedia of Type Strains, Phase IV (KMG-IV): sequencing the most valuable type-strain genomes for metagenomic binning, comparative biology and taxonomic classification.</title>
        <authorList>
            <person name="Goeker M."/>
        </authorList>
    </citation>
    <scope>NUCLEOTIDE SEQUENCE [LARGE SCALE GENOMIC DNA]</scope>
    <source>
        <strain evidence="2 3">DSM 24179</strain>
    </source>
</reference>
<accession>A0A4V2RWG5</accession>
<dbReference type="AlphaFoldDB" id="A0A4V2RWG5"/>
<organism evidence="2 3">
    <name type="scientific">Natronoflexus pectinivorans</name>
    <dbReference type="NCBI Taxonomy" id="682526"/>
    <lineage>
        <taxon>Bacteria</taxon>
        <taxon>Pseudomonadati</taxon>
        <taxon>Bacteroidota</taxon>
        <taxon>Bacteroidia</taxon>
        <taxon>Marinilabiliales</taxon>
        <taxon>Marinilabiliaceae</taxon>
        <taxon>Natronoflexus</taxon>
    </lineage>
</organism>
<gene>
    <name evidence="2" type="ORF">EV194_105170</name>
</gene>
<comment type="caution">
    <text evidence="2">The sequence shown here is derived from an EMBL/GenBank/DDBJ whole genome shotgun (WGS) entry which is preliminary data.</text>
</comment>
<dbReference type="EMBL" id="SLWK01000005">
    <property type="protein sequence ID" value="TCO08366.1"/>
    <property type="molecule type" value="Genomic_DNA"/>
</dbReference>
<dbReference type="Pfam" id="PF13568">
    <property type="entry name" value="OMP_b-brl_2"/>
    <property type="match status" value="1"/>
</dbReference>
<keyword evidence="3" id="KW-1185">Reference proteome</keyword>
<dbReference type="InterPro" id="IPR025665">
    <property type="entry name" value="Beta-barrel_OMP_2"/>
</dbReference>
<evidence type="ECO:0000259" key="1">
    <source>
        <dbReference type="Pfam" id="PF13568"/>
    </source>
</evidence>
<dbReference type="OrthoDB" id="1114334at2"/>
<dbReference type="RefSeq" id="WP_132433654.1">
    <property type="nucleotide sequence ID" value="NZ_SLWK01000005.1"/>
</dbReference>
<dbReference type="PANTHER" id="PTHR37841:SF1">
    <property type="entry name" value="DUF3298 DOMAIN-CONTAINING PROTEIN"/>
    <property type="match status" value="1"/>
</dbReference>
<name>A0A4V2RWG5_9BACT</name>
<dbReference type="Proteomes" id="UP000295221">
    <property type="component" value="Unassembled WGS sequence"/>
</dbReference>